<evidence type="ECO:0000259" key="2">
    <source>
        <dbReference type="Pfam" id="PF17782"/>
    </source>
</evidence>
<evidence type="ECO:0000313" key="4">
    <source>
        <dbReference type="Proteomes" id="UP000664277"/>
    </source>
</evidence>
<dbReference type="Pfam" id="PF17782">
    <property type="entry name" value="WHD_DprA"/>
    <property type="match status" value="1"/>
</dbReference>
<sequence length="479" mass="53122">MSVSQDNLSVLYRIKMSNHKSLDIRERVMHEWVEFCKEFPSSEHCWNDLVSSLQASGLLLCKECGKVELEFRDGHRIWYCPECSIDGRVTAGTFFQRVRKLRPWYAAMWLCSRGAVVSASWFADFIGIAKSTAFNVFQSILFVVRDRWGQSGALVSTRHFIDLYVKRSIASSKFIHPAVEESDAQDEFWQKRRSPGSTGDASANGSCESSEEGASLSCRTGECKASCCCRFEDGDSSVEREPDLRGECVSSGANDDGFGEDEKTILEVISRGKVSLDQLIEISGFDVPRLNQALTMLEFAGSIMALPGGLFELISARERPSVRSSLVNIGSRSASDWARDGSHAFSSFDSNGASDGEEMCRILGCQFCLELEQNPDVLKGAAQALVNVNVRNSARHSVSSKSVVLSLLSFVNQLQKMCAGISRRRLELYLAQRYLTEIVSFEKNGLGSLLQACLEFGPVEDDQLRKLRPDVSALYFIAA</sequence>
<dbReference type="AlphaFoldDB" id="A0A8J7TM45"/>
<feature type="compositionally biased region" description="Polar residues" evidence="1">
    <location>
        <begin position="195"/>
        <end position="208"/>
    </location>
</feature>
<comment type="caution">
    <text evidence="3">The sequence shown here is derived from an EMBL/GenBank/DDBJ whole genome shotgun (WGS) entry which is preliminary data.</text>
</comment>
<evidence type="ECO:0000256" key="1">
    <source>
        <dbReference type="SAM" id="MobiDB-lite"/>
    </source>
</evidence>
<proteinExistence type="predicted"/>
<dbReference type="Gene3D" id="1.10.10.10">
    <property type="entry name" value="Winged helix-like DNA-binding domain superfamily/Winged helix DNA-binding domain"/>
    <property type="match status" value="1"/>
</dbReference>
<reference evidence="3" key="1">
    <citation type="submission" date="2021-02" db="EMBL/GenBank/DDBJ databases">
        <title>Genome-Resolved Metagenomics of a Microbial Community Performing Photosynthetic Biological Nutrient Removal.</title>
        <authorList>
            <person name="Mcdaniel E.A."/>
        </authorList>
    </citation>
    <scope>NUCLEOTIDE SEQUENCE</scope>
    <source>
        <strain evidence="3">UWPOB_OBS1</strain>
    </source>
</reference>
<accession>A0A8J7TM45</accession>
<name>A0A8J7TM45_9BACT</name>
<feature type="domain" description="DprA winged helix" evidence="2">
    <location>
        <begin position="260"/>
        <end position="309"/>
    </location>
</feature>
<organism evidence="3 4">
    <name type="scientific">Candidatus Obscuribacter phosphatis</name>
    <dbReference type="NCBI Taxonomy" id="1906157"/>
    <lineage>
        <taxon>Bacteria</taxon>
        <taxon>Bacillati</taxon>
        <taxon>Candidatus Melainabacteria</taxon>
        <taxon>Candidatus Obscuribacterales</taxon>
        <taxon>Candidatus Obscuribacteraceae</taxon>
        <taxon>Candidatus Obscuribacter</taxon>
    </lineage>
</organism>
<gene>
    <name evidence="3" type="ORF">J0M35_09755</name>
</gene>
<feature type="region of interest" description="Disordered" evidence="1">
    <location>
        <begin position="186"/>
        <end position="213"/>
    </location>
</feature>
<protein>
    <recommendedName>
        <fullName evidence="2">DprA winged helix domain-containing protein</fullName>
    </recommendedName>
</protein>
<dbReference type="EMBL" id="JAFLCK010000012">
    <property type="protein sequence ID" value="MBN8660636.1"/>
    <property type="molecule type" value="Genomic_DNA"/>
</dbReference>
<evidence type="ECO:0000313" key="3">
    <source>
        <dbReference type="EMBL" id="MBN8660636.1"/>
    </source>
</evidence>
<dbReference type="Proteomes" id="UP000664277">
    <property type="component" value="Unassembled WGS sequence"/>
</dbReference>
<dbReference type="InterPro" id="IPR036388">
    <property type="entry name" value="WH-like_DNA-bd_sf"/>
</dbReference>
<dbReference type="InterPro" id="IPR041614">
    <property type="entry name" value="DprA_WH"/>
</dbReference>